<dbReference type="EMBL" id="FOIQ01000002">
    <property type="protein sequence ID" value="SEV96459.1"/>
    <property type="molecule type" value="Genomic_DNA"/>
</dbReference>
<sequence length="187" mass="21454">MLRDFIAIDFETANQEPSSVCSVGAVMVRKGQVVDTFYSLIQPEPNYYHYWCQRVHGLSQQDTDEAPVFSTVWRRLEERLTDVFFPDQATEQQEPSCLHERLSAIPFVAHNARFDEGCLKAVFKVYQMDYPDYRFFDTLTASRRQFGHALPNHQLHTVAAACGYDLQHHHHALADAEACAAIALYLL</sequence>
<dbReference type="InterPro" id="IPR036397">
    <property type="entry name" value="RNaseH_sf"/>
</dbReference>
<dbReference type="InterPro" id="IPR012337">
    <property type="entry name" value="RNaseH-like_sf"/>
</dbReference>
<dbReference type="PANTHER" id="PTHR30231:SF42">
    <property type="entry name" value="EXONUCLEASE"/>
    <property type="match status" value="1"/>
</dbReference>
<dbReference type="GO" id="GO:0005829">
    <property type="term" value="C:cytosol"/>
    <property type="evidence" value="ECO:0007669"/>
    <property type="project" value="TreeGrafter"/>
</dbReference>
<dbReference type="GO" id="GO:0008408">
    <property type="term" value="F:3'-5' exonuclease activity"/>
    <property type="evidence" value="ECO:0007669"/>
    <property type="project" value="TreeGrafter"/>
</dbReference>
<evidence type="ECO:0000313" key="2">
    <source>
        <dbReference type="EMBL" id="SEV96459.1"/>
    </source>
</evidence>
<dbReference type="RefSeq" id="WP_091900379.1">
    <property type="nucleotide sequence ID" value="NZ_FOIQ01000002.1"/>
</dbReference>
<reference evidence="2 3" key="1">
    <citation type="submission" date="2016-10" db="EMBL/GenBank/DDBJ databases">
        <authorList>
            <person name="de Groot N.N."/>
        </authorList>
    </citation>
    <scope>NUCLEOTIDE SEQUENCE [LARGE SCALE GENOMIC DNA]</scope>
    <source>
        <strain evidence="2 3">TC2-24</strain>
    </source>
</reference>
<dbReference type="SUPFAM" id="SSF53098">
    <property type="entry name" value="Ribonuclease H-like"/>
    <property type="match status" value="1"/>
</dbReference>
<gene>
    <name evidence="2" type="ORF">SAMN04487850_0992</name>
</gene>
<dbReference type="InterPro" id="IPR013520">
    <property type="entry name" value="Ribonucl_H"/>
</dbReference>
<keyword evidence="3" id="KW-1185">Reference proteome</keyword>
<dbReference type="Gene3D" id="3.30.420.10">
    <property type="entry name" value="Ribonuclease H-like superfamily/Ribonuclease H"/>
    <property type="match status" value="1"/>
</dbReference>
<proteinExistence type="predicted"/>
<dbReference type="GO" id="GO:0006259">
    <property type="term" value="P:DNA metabolic process"/>
    <property type="evidence" value="ECO:0007669"/>
    <property type="project" value="UniProtKB-ARBA"/>
</dbReference>
<evidence type="ECO:0000259" key="1">
    <source>
        <dbReference type="SMART" id="SM00479"/>
    </source>
</evidence>
<organism evidence="2 3">
    <name type="scientific">Prevotella aff. ruminicola Tc2-24</name>
    <dbReference type="NCBI Taxonomy" id="81582"/>
    <lineage>
        <taxon>Bacteria</taxon>
        <taxon>Pseudomonadati</taxon>
        <taxon>Bacteroidota</taxon>
        <taxon>Bacteroidia</taxon>
        <taxon>Bacteroidales</taxon>
        <taxon>Prevotellaceae</taxon>
        <taxon>Prevotella</taxon>
    </lineage>
</organism>
<dbReference type="Proteomes" id="UP000199373">
    <property type="component" value="Unassembled WGS sequence"/>
</dbReference>
<dbReference type="GO" id="GO:0003676">
    <property type="term" value="F:nucleic acid binding"/>
    <property type="evidence" value="ECO:0007669"/>
    <property type="project" value="InterPro"/>
</dbReference>
<evidence type="ECO:0000313" key="3">
    <source>
        <dbReference type="Proteomes" id="UP000199373"/>
    </source>
</evidence>
<name>A0A1I0N607_9BACT</name>
<dbReference type="AlphaFoldDB" id="A0A1I0N607"/>
<dbReference type="PANTHER" id="PTHR30231">
    <property type="entry name" value="DNA POLYMERASE III SUBUNIT EPSILON"/>
    <property type="match status" value="1"/>
</dbReference>
<dbReference type="SMART" id="SM00479">
    <property type="entry name" value="EXOIII"/>
    <property type="match status" value="1"/>
</dbReference>
<accession>A0A1I0N607</accession>
<dbReference type="InterPro" id="IPR033390">
    <property type="entry name" value="Rv2179c-like"/>
</dbReference>
<protein>
    <submittedName>
        <fullName evidence="2">DNA polymerase-3 subunit epsilon</fullName>
    </submittedName>
</protein>
<feature type="domain" description="Exonuclease" evidence="1">
    <location>
        <begin position="4"/>
        <end position="187"/>
    </location>
</feature>
<dbReference type="Pfam" id="PF16473">
    <property type="entry name" value="Rv2179c-like"/>
    <property type="match status" value="1"/>
</dbReference>